<comment type="subcellular location">
    <subcellularLocation>
        <location evidence="1">Cytoplasm</location>
    </subcellularLocation>
</comment>
<dbReference type="Gene3D" id="1.25.40.10">
    <property type="entry name" value="Tetratricopeptide repeat domain"/>
    <property type="match status" value="1"/>
</dbReference>
<evidence type="ECO:0000313" key="9">
    <source>
        <dbReference type="Proteomes" id="UP000008912"/>
    </source>
</evidence>
<protein>
    <recommendedName>
        <fullName evidence="10">Sperm associated antigen 1</fullName>
    </recommendedName>
</protein>
<evidence type="ECO:0000256" key="3">
    <source>
        <dbReference type="ARBA" id="ARBA00022737"/>
    </source>
</evidence>
<evidence type="ECO:0000256" key="6">
    <source>
        <dbReference type="SAM" id="MobiDB-lite"/>
    </source>
</evidence>
<evidence type="ECO:0008006" key="10">
    <source>
        <dbReference type="Google" id="ProtNLM"/>
    </source>
</evidence>
<dbReference type="InterPro" id="IPR011990">
    <property type="entry name" value="TPR-like_helical_dom_sf"/>
</dbReference>
<keyword evidence="3" id="KW-0677">Repeat</keyword>
<keyword evidence="7" id="KW-0472">Membrane</keyword>
<evidence type="ECO:0000256" key="5">
    <source>
        <dbReference type="PROSITE-ProRule" id="PRU00339"/>
    </source>
</evidence>
<keyword evidence="2" id="KW-0963">Cytoplasm</keyword>
<dbReference type="Ensembl" id="ENSAMET00000039178.1">
    <property type="protein sequence ID" value="ENSAMEP00000034753.1"/>
    <property type="gene ID" value="ENSAMEG00000000429.2"/>
</dbReference>
<organism evidence="8 9">
    <name type="scientific">Ailuropoda melanoleuca</name>
    <name type="common">Giant panda</name>
    <dbReference type="NCBI Taxonomy" id="9646"/>
    <lineage>
        <taxon>Eukaryota</taxon>
        <taxon>Metazoa</taxon>
        <taxon>Chordata</taxon>
        <taxon>Craniata</taxon>
        <taxon>Vertebrata</taxon>
        <taxon>Euteleostomi</taxon>
        <taxon>Mammalia</taxon>
        <taxon>Eutheria</taxon>
        <taxon>Laurasiatheria</taxon>
        <taxon>Carnivora</taxon>
        <taxon>Caniformia</taxon>
        <taxon>Ursidae</taxon>
        <taxon>Ailuropoda</taxon>
    </lineage>
</organism>
<feature type="region of interest" description="Disordered" evidence="6">
    <location>
        <begin position="364"/>
        <end position="384"/>
    </location>
</feature>
<evidence type="ECO:0000256" key="4">
    <source>
        <dbReference type="ARBA" id="ARBA00022803"/>
    </source>
</evidence>
<sequence>MPRWLLLSKLSITIYICFITIFLYYISAMTAKDYPSLWGFGTTKTFKIPVEHLDFKYIEKCSDVKHLEKILCVLRSGEEGYYPELTEFCEKRLKGLAPESRALRKDKPAATASSFTAEEWERIDGDIKSWVSEIKNEENKIHCHETETFPAMDNNLPPVRGSNSRLHEKYSNSRRPKKKIPRDYAEWDKFDVEKECSKIDEDYKEKAVVNNKSHLSKIETRIDTAGLTEKEKTSLATREKEKGNEAFNSGDYEEAIMYYTRSISVLPTVAAYNNRAQAELKLQNWNSAFWDCEKVLELEPGNLKGTLCVCEHGCAEAMLRGDPGASALTVIAVDCPPFTSKILFACILSLSQSMGGLPVLRGGKKVLPSSGRPPPTLPGPVPGT</sequence>
<name>A0A7N5K561_AILME</name>
<feature type="repeat" description="TPR" evidence="5">
    <location>
        <begin position="236"/>
        <end position="269"/>
    </location>
</feature>
<dbReference type="PROSITE" id="PS50005">
    <property type="entry name" value="TPR"/>
    <property type="match status" value="1"/>
</dbReference>
<reference evidence="8" key="3">
    <citation type="submission" date="2025-09" db="UniProtKB">
        <authorList>
            <consortium name="Ensembl"/>
        </authorList>
    </citation>
    <scope>IDENTIFICATION</scope>
</reference>
<dbReference type="InterPro" id="IPR051982">
    <property type="entry name" value="CiliaryAsmbly_MitoImport"/>
</dbReference>
<evidence type="ECO:0000256" key="2">
    <source>
        <dbReference type="ARBA" id="ARBA00022490"/>
    </source>
</evidence>
<dbReference type="SMART" id="SM00028">
    <property type="entry name" value="TPR"/>
    <property type="match status" value="2"/>
</dbReference>
<accession>A0A7N5K561</accession>
<keyword evidence="4 5" id="KW-0802">TPR repeat</keyword>
<evidence type="ECO:0000256" key="1">
    <source>
        <dbReference type="ARBA" id="ARBA00004496"/>
    </source>
</evidence>
<feature type="region of interest" description="Disordered" evidence="6">
    <location>
        <begin position="149"/>
        <end position="177"/>
    </location>
</feature>
<proteinExistence type="predicted"/>
<dbReference type="InterPro" id="IPR019734">
    <property type="entry name" value="TPR_rpt"/>
</dbReference>
<dbReference type="PANTHER" id="PTHR45984">
    <property type="entry name" value="RNA (RNA) POLYMERASE II ASSOCIATED PROTEIN HOMOLOG"/>
    <property type="match status" value="1"/>
</dbReference>
<feature type="compositionally biased region" description="Pro residues" evidence="6">
    <location>
        <begin position="371"/>
        <end position="384"/>
    </location>
</feature>
<evidence type="ECO:0000256" key="7">
    <source>
        <dbReference type="SAM" id="Phobius"/>
    </source>
</evidence>
<keyword evidence="7" id="KW-1133">Transmembrane helix</keyword>
<dbReference type="GO" id="GO:0005829">
    <property type="term" value="C:cytosol"/>
    <property type="evidence" value="ECO:0007669"/>
    <property type="project" value="TreeGrafter"/>
</dbReference>
<reference evidence="8 9" key="1">
    <citation type="journal article" date="2010" name="Nature">
        <title>The sequence and de novo assembly of the giant panda genome.</title>
        <authorList>
            <person name="Li R."/>
            <person name="Fan W."/>
            <person name="Tian G."/>
            <person name="Zhu H."/>
            <person name="He L."/>
            <person name="Cai J."/>
            <person name="Huang Q."/>
            <person name="Cai Q."/>
            <person name="Li B."/>
            <person name="Bai Y."/>
            <person name="Zhang Z."/>
            <person name="Zhang Y."/>
            <person name="Wang W."/>
            <person name="Li J."/>
            <person name="Wei F."/>
            <person name="Li H."/>
            <person name="Jian M."/>
            <person name="Li J."/>
            <person name="Zhang Z."/>
            <person name="Nielsen R."/>
            <person name="Li D."/>
            <person name="Gu W."/>
            <person name="Yang Z."/>
            <person name="Xuan Z."/>
            <person name="Ryder O.A."/>
            <person name="Leung F.C."/>
            <person name="Zhou Y."/>
            <person name="Cao J."/>
            <person name="Sun X."/>
            <person name="Fu Y."/>
            <person name="Fang X."/>
            <person name="Guo X."/>
            <person name="Wang B."/>
            <person name="Hou R."/>
            <person name="Shen F."/>
            <person name="Mu B."/>
            <person name="Ni P."/>
            <person name="Lin R."/>
            <person name="Qian W."/>
            <person name="Wang G."/>
            <person name="Yu C."/>
            <person name="Nie W."/>
            <person name="Wang J."/>
            <person name="Wu Z."/>
            <person name="Liang H."/>
            <person name="Min J."/>
            <person name="Wu Q."/>
            <person name="Cheng S."/>
            <person name="Ruan J."/>
            <person name="Wang M."/>
            <person name="Shi Z."/>
            <person name="Wen M."/>
            <person name="Liu B."/>
            <person name="Ren X."/>
            <person name="Zheng H."/>
            <person name="Dong D."/>
            <person name="Cook K."/>
            <person name="Shan G."/>
            <person name="Zhang H."/>
            <person name="Kosiol C."/>
            <person name="Xie X."/>
            <person name="Lu Z."/>
            <person name="Zheng H."/>
            <person name="Li Y."/>
            <person name="Steiner C.C."/>
            <person name="Lam T.T."/>
            <person name="Lin S."/>
            <person name="Zhang Q."/>
            <person name="Li G."/>
            <person name="Tian J."/>
            <person name="Gong T."/>
            <person name="Liu H."/>
            <person name="Zhang D."/>
            <person name="Fang L."/>
            <person name="Ye C."/>
            <person name="Zhang J."/>
            <person name="Hu W."/>
            <person name="Xu A."/>
            <person name="Ren Y."/>
            <person name="Zhang G."/>
            <person name="Bruford M.W."/>
            <person name="Li Q."/>
            <person name="Ma L."/>
            <person name="Guo Y."/>
            <person name="An N."/>
            <person name="Hu Y."/>
            <person name="Zheng Y."/>
            <person name="Shi Y."/>
            <person name="Li Z."/>
            <person name="Liu Q."/>
            <person name="Chen Y."/>
            <person name="Zhao J."/>
            <person name="Qu N."/>
            <person name="Zhao S."/>
            <person name="Tian F."/>
            <person name="Wang X."/>
            <person name="Wang H."/>
            <person name="Xu L."/>
            <person name="Liu X."/>
            <person name="Vinar T."/>
            <person name="Wang Y."/>
            <person name="Lam T.W."/>
            <person name="Yiu S.M."/>
            <person name="Liu S."/>
            <person name="Zhang H."/>
            <person name="Li D."/>
            <person name="Huang Y."/>
            <person name="Wang X."/>
            <person name="Yang G."/>
            <person name="Jiang Z."/>
            <person name="Wang J."/>
            <person name="Qin N."/>
            <person name="Li L."/>
            <person name="Li J."/>
            <person name="Bolund L."/>
            <person name="Kristiansen K."/>
            <person name="Wong G.K."/>
            <person name="Olson M."/>
            <person name="Zhang X."/>
            <person name="Li S."/>
            <person name="Yang H."/>
            <person name="Wang J."/>
            <person name="Wang J."/>
        </authorList>
    </citation>
    <scope>NUCLEOTIDE SEQUENCE [LARGE SCALE GENOMIC DNA]</scope>
</reference>
<dbReference type="PANTHER" id="PTHR45984:SF3">
    <property type="entry name" value="SPERM-ASSOCIATED ANTIGEN 1"/>
    <property type="match status" value="1"/>
</dbReference>
<reference evidence="8" key="2">
    <citation type="submission" date="2025-08" db="UniProtKB">
        <authorList>
            <consortium name="Ensembl"/>
        </authorList>
    </citation>
    <scope>IDENTIFICATION</scope>
</reference>
<feature type="transmembrane region" description="Helical" evidence="7">
    <location>
        <begin position="6"/>
        <end position="26"/>
    </location>
</feature>
<dbReference type="SUPFAM" id="SSF48452">
    <property type="entry name" value="TPR-like"/>
    <property type="match status" value="1"/>
</dbReference>
<evidence type="ECO:0000313" key="8">
    <source>
        <dbReference type="Ensembl" id="ENSAMEP00000034753.1"/>
    </source>
</evidence>
<keyword evidence="9" id="KW-1185">Reference proteome</keyword>
<keyword evidence="7" id="KW-0812">Transmembrane</keyword>
<dbReference type="AlphaFoldDB" id="A0A7N5K561"/>
<dbReference type="Proteomes" id="UP000008912">
    <property type="component" value="Unassembled WGS sequence"/>
</dbReference>
<dbReference type="GeneTree" id="ENSGT00940000154697"/>